<keyword evidence="4 12" id="KW-0548">Nucleotidyltransferase</keyword>
<evidence type="ECO:0000256" key="15">
    <source>
        <dbReference type="SAM" id="MobiDB-lite"/>
    </source>
</evidence>
<keyword evidence="5 12" id="KW-0235">DNA replication</keyword>
<dbReference type="PROSITE" id="PS50880">
    <property type="entry name" value="TOPRIM"/>
    <property type="match status" value="1"/>
</dbReference>
<dbReference type="EMBL" id="PKUS01000018">
    <property type="protein sequence ID" value="PLW68194.1"/>
    <property type="molecule type" value="Genomic_DNA"/>
</dbReference>
<feature type="domain" description="Toprim" evidence="16">
    <location>
        <begin position="262"/>
        <end position="344"/>
    </location>
</feature>
<evidence type="ECO:0000256" key="3">
    <source>
        <dbReference type="ARBA" id="ARBA00022679"/>
    </source>
</evidence>
<dbReference type="Pfam" id="PF08275">
    <property type="entry name" value="DNAG_N"/>
    <property type="match status" value="1"/>
</dbReference>
<keyword evidence="7 12" id="KW-0863">Zinc-finger</keyword>
<comment type="domain">
    <text evidence="12">Contains an N-terminal zinc-binding domain, a central core domain that contains the primase activity, and a C-terminal DnaB-binding domain.</text>
</comment>
<feature type="region of interest" description="Disordered" evidence="15">
    <location>
        <begin position="440"/>
        <end position="495"/>
    </location>
</feature>
<dbReference type="SMART" id="SM00400">
    <property type="entry name" value="ZnF_CHCC"/>
    <property type="match status" value="1"/>
</dbReference>
<dbReference type="Gene3D" id="3.90.580.10">
    <property type="entry name" value="Zinc finger, CHC2-type domain"/>
    <property type="match status" value="1"/>
</dbReference>
<dbReference type="AlphaFoldDB" id="A0A2N5X125"/>
<protein>
    <recommendedName>
        <fullName evidence="12 13">DNA primase</fullName>
        <ecNumber evidence="12">2.7.7.101</ecNumber>
    </recommendedName>
</protein>
<dbReference type="InterPro" id="IPR013264">
    <property type="entry name" value="DNAG_N"/>
</dbReference>
<dbReference type="FunFam" id="3.40.1360.10:FF:000002">
    <property type="entry name" value="DNA primase"/>
    <property type="match status" value="1"/>
</dbReference>
<evidence type="ECO:0000313" key="17">
    <source>
        <dbReference type="EMBL" id="PLW68194.1"/>
    </source>
</evidence>
<dbReference type="Pfam" id="PF13155">
    <property type="entry name" value="Toprim_2"/>
    <property type="match status" value="1"/>
</dbReference>
<evidence type="ECO:0000259" key="16">
    <source>
        <dbReference type="PROSITE" id="PS50880"/>
    </source>
</evidence>
<evidence type="ECO:0000256" key="4">
    <source>
        <dbReference type="ARBA" id="ARBA00022695"/>
    </source>
</evidence>
<evidence type="ECO:0000256" key="12">
    <source>
        <dbReference type="HAMAP-Rule" id="MF_00974"/>
    </source>
</evidence>
<dbReference type="Gene3D" id="3.90.980.10">
    <property type="entry name" value="DNA primase, catalytic core, N-terminal domain"/>
    <property type="match status" value="1"/>
</dbReference>
<evidence type="ECO:0000256" key="9">
    <source>
        <dbReference type="ARBA" id="ARBA00022842"/>
    </source>
</evidence>
<dbReference type="Gene3D" id="3.40.1360.10">
    <property type="match status" value="1"/>
</dbReference>
<dbReference type="Gene3D" id="1.10.860.10">
    <property type="entry name" value="DNAb Helicase, Chain A"/>
    <property type="match status" value="1"/>
</dbReference>
<dbReference type="CDD" id="cd03364">
    <property type="entry name" value="TOPRIM_DnaG_primases"/>
    <property type="match status" value="1"/>
</dbReference>
<gene>
    <name evidence="12" type="primary">dnaG</name>
    <name evidence="17" type="ORF">C0039_13470</name>
</gene>
<dbReference type="InterPro" id="IPR002694">
    <property type="entry name" value="Znf_CHC2"/>
</dbReference>
<evidence type="ECO:0000256" key="5">
    <source>
        <dbReference type="ARBA" id="ARBA00022705"/>
    </source>
</evidence>
<dbReference type="GO" id="GO:0006269">
    <property type="term" value="P:DNA replication, synthesis of primer"/>
    <property type="evidence" value="ECO:0007669"/>
    <property type="project" value="UniProtKB-UniRule"/>
</dbReference>
<feature type="zinc finger region" description="CHC2-type" evidence="12 14">
    <location>
        <begin position="40"/>
        <end position="64"/>
    </location>
</feature>
<dbReference type="FunFam" id="3.90.580.10:FF:000001">
    <property type="entry name" value="DNA primase"/>
    <property type="match status" value="1"/>
</dbReference>
<comment type="cofactor">
    <cofactor evidence="12 13 14">
        <name>Zn(2+)</name>
        <dbReference type="ChEBI" id="CHEBI:29105"/>
    </cofactor>
    <text evidence="12 13 14">Binds 1 zinc ion per monomer.</text>
</comment>
<dbReference type="SUPFAM" id="SSF56731">
    <property type="entry name" value="DNA primase core"/>
    <property type="match status" value="1"/>
</dbReference>
<dbReference type="SMART" id="SM00766">
    <property type="entry name" value="DnaG_DnaB_bind"/>
    <property type="match status" value="1"/>
</dbReference>
<dbReference type="PIRSF" id="PIRSF002811">
    <property type="entry name" value="DnaG"/>
    <property type="match status" value="1"/>
</dbReference>
<keyword evidence="10 12" id="KW-0238">DNA-binding</keyword>
<keyword evidence="11 12" id="KW-0804">Transcription</keyword>
<organism evidence="17 18">
    <name type="scientific">Pseudohalioglobus lutimaris</name>
    <dbReference type="NCBI Taxonomy" id="1737061"/>
    <lineage>
        <taxon>Bacteria</taxon>
        <taxon>Pseudomonadati</taxon>
        <taxon>Pseudomonadota</taxon>
        <taxon>Gammaproteobacteria</taxon>
        <taxon>Cellvibrionales</taxon>
        <taxon>Halieaceae</taxon>
        <taxon>Pseudohalioglobus</taxon>
    </lineage>
</organism>
<dbReference type="InterPro" id="IPR050219">
    <property type="entry name" value="DnaG_primase"/>
</dbReference>
<dbReference type="GO" id="GO:0008270">
    <property type="term" value="F:zinc ion binding"/>
    <property type="evidence" value="ECO:0007669"/>
    <property type="project" value="UniProtKB-UniRule"/>
</dbReference>
<comment type="function">
    <text evidence="12 13">RNA polymerase that catalyzes the synthesis of short RNA molecules used as primers for DNA polymerase during DNA replication.</text>
</comment>
<dbReference type="InterPro" id="IPR030846">
    <property type="entry name" value="DnaG_bac"/>
</dbReference>
<evidence type="ECO:0000256" key="1">
    <source>
        <dbReference type="ARBA" id="ARBA00022478"/>
    </source>
</evidence>
<proteinExistence type="inferred from homology"/>
<dbReference type="InterPro" id="IPR016136">
    <property type="entry name" value="DNA_helicase_N/primase_C"/>
</dbReference>
<feature type="compositionally biased region" description="Basic and acidic residues" evidence="15">
    <location>
        <begin position="470"/>
        <end position="481"/>
    </location>
</feature>
<dbReference type="InterPro" id="IPR034151">
    <property type="entry name" value="TOPRIM_DnaG_bac"/>
</dbReference>
<dbReference type="GO" id="GO:0005737">
    <property type="term" value="C:cytoplasm"/>
    <property type="evidence" value="ECO:0007669"/>
    <property type="project" value="TreeGrafter"/>
</dbReference>
<dbReference type="Proteomes" id="UP000235005">
    <property type="component" value="Unassembled WGS sequence"/>
</dbReference>
<keyword evidence="18" id="KW-1185">Reference proteome</keyword>
<comment type="similarity">
    <text evidence="12 13">Belongs to the DnaG primase family.</text>
</comment>
<dbReference type="NCBIfam" id="TIGR01391">
    <property type="entry name" value="dnaG"/>
    <property type="match status" value="1"/>
</dbReference>
<evidence type="ECO:0000256" key="11">
    <source>
        <dbReference type="ARBA" id="ARBA00023163"/>
    </source>
</evidence>
<reference evidence="17 18" key="1">
    <citation type="submission" date="2018-01" db="EMBL/GenBank/DDBJ databases">
        <title>The draft genome sequence of Halioglobus lutimaris HF004.</title>
        <authorList>
            <person name="Du Z.-J."/>
            <person name="Shi M.-J."/>
        </authorList>
    </citation>
    <scope>NUCLEOTIDE SEQUENCE [LARGE SCALE GENOMIC DNA]</scope>
    <source>
        <strain evidence="17 18">HF004</strain>
    </source>
</reference>
<evidence type="ECO:0000256" key="7">
    <source>
        <dbReference type="ARBA" id="ARBA00022771"/>
    </source>
</evidence>
<dbReference type="InterPro" id="IPR013173">
    <property type="entry name" value="DNA_primase_DnaG_DnaB-bd_dom"/>
</dbReference>
<dbReference type="EC" id="2.7.7.101" evidence="12"/>
<dbReference type="InterPro" id="IPR006171">
    <property type="entry name" value="TOPRIM_dom"/>
</dbReference>
<evidence type="ECO:0000256" key="6">
    <source>
        <dbReference type="ARBA" id="ARBA00022723"/>
    </source>
</evidence>
<dbReference type="InterPro" id="IPR036977">
    <property type="entry name" value="DNA_primase_Znf_CHC2"/>
</dbReference>
<dbReference type="GO" id="GO:1990077">
    <property type="term" value="C:primosome complex"/>
    <property type="evidence" value="ECO:0007669"/>
    <property type="project" value="UniProtKB-KW"/>
</dbReference>
<dbReference type="SUPFAM" id="SSF57783">
    <property type="entry name" value="Zinc beta-ribbon"/>
    <property type="match status" value="1"/>
</dbReference>
<keyword evidence="9" id="KW-0460">Magnesium</keyword>
<keyword evidence="2 12" id="KW-0639">Primosome</keyword>
<evidence type="ECO:0000256" key="14">
    <source>
        <dbReference type="PIRSR" id="PIRSR002811-1"/>
    </source>
</evidence>
<dbReference type="SMART" id="SM00493">
    <property type="entry name" value="TOPRIM"/>
    <property type="match status" value="1"/>
</dbReference>
<dbReference type="GO" id="GO:0003677">
    <property type="term" value="F:DNA binding"/>
    <property type="evidence" value="ECO:0007669"/>
    <property type="project" value="UniProtKB-KW"/>
</dbReference>
<evidence type="ECO:0000256" key="10">
    <source>
        <dbReference type="ARBA" id="ARBA00023125"/>
    </source>
</evidence>
<dbReference type="Pfam" id="PF01807">
    <property type="entry name" value="Zn_ribbon_DnaG"/>
    <property type="match status" value="1"/>
</dbReference>
<dbReference type="InterPro" id="IPR037068">
    <property type="entry name" value="DNA_primase_core_N_sf"/>
</dbReference>
<dbReference type="Gene3D" id="1.20.50.20">
    <property type="entry name" value="DnaG, RNA polymerase domain, helical bundle"/>
    <property type="match status" value="1"/>
</dbReference>
<dbReference type="RefSeq" id="WP_101518351.1">
    <property type="nucleotide sequence ID" value="NZ_PKUS01000018.1"/>
</dbReference>
<evidence type="ECO:0000313" key="18">
    <source>
        <dbReference type="Proteomes" id="UP000235005"/>
    </source>
</evidence>
<dbReference type="InterPro" id="IPR006295">
    <property type="entry name" value="DNA_primase_DnaG"/>
</dbReference>
<dbReference type="PANTHER" id="PTHR30313:SF2">
    <property type="entry name" value="DNA PRIMASE"/>
    <property type="match status" value="1"/>
</dbReference>
<dbReference type="Pfam" id="PF08278">
    <property type="entry name" value="DnaG_DnaB_bind"/>
    <property type="match status" value="1"/>
</dbReference>
<evidence type="ECO:0000256" key="13">
    <source>
        <dbReference type="PIRNR" id="PIRNR002811"/>
    </source>
</evidence>
<dbReference type="GO" id="GO:0000428">
    <property type="term" value="C:DNA-directed RNA polymerase complex"/>
    <property type="evidence" value="ECO:0007669"/>
    <property type="project" value="UniProtKB-KW"/>
</dbReference>
<dbReference type="Pfam" id="PF10410">
    <property type="entry name" value="DnaB_bind"/>
    <property type="match status" value="1"/>
</dbReference>
<dbReference type="HAMAP" id="MF_00974">
    <property type="entry name" value="DNA_primase_DnaG"/>
    <property type="match status" value="1"/>
</dbReference>
<keyword evidence="1 12" id="KW-0240">DNA-directed RNA polymerase</keyword>
<sequence length="642" mass="72309">MAGRIPQTFIDDLLDRVDIVEVIDRRVKLKKTGKNYSARCPFHEEKTPSFSVSPDKQFYYCFGCGAGGNALGFVMDYENLEFPKAVETLATSVGLEVQREPSRGGQAQERQEESNKSLYKLLEQTANYYKLQLRQHPQRENAVGYLKQRGLTGQIAQQFGLGFAPPGWDNLIKALGDSDEKRQQLMKAGMLVENDKGRVYDRFRDRVVFPIRDQRGRVIAFGGRVLGDDKPKYLNSPETAVFHKGRELYGFYEALQANRKLERVLVVEGYMDVIALAQYGISYATATLGTATSKAHLERVYRRCPEVIFCFDGDEAGRKAAFRALEAALPCMEDGRQARFLFLPEGEDPDTMVRSGGAAEFEERLSSAQPLEEFLFAAVAEGIDTSSLDGRARLSKLALPYIRQLPEGVYRQLMFQALAEHTGLELESLLRLEVTAPAPARERYAPGEAAEPTSAPPQDYQDLPPPQMDDYAHFDGDDDTPHSAPSRPPDAPMRGYSNLAQSAIALILHKPEIARNVQTAKLQDLSGDDAILLRSLIELVQRRPESNTGMLLGHWYGTPEGGLLNRLAGQERLIPTEGIEQQFADIMHNLAHRLPHQSKLAEQVDKLKLTNYAEVSELQKQRLRELLQEKRQRDEERNRRDH</sequence>
<accession>A0A2N5X125</accession>
<comment type="subunit">
    <text evidence="12">Monomer. Interacts with DnaB.</text>
</comment>
<dbReference type="GO" id="GO:0003899">
    <property type="term" value="F:DNA-directed RNA polymerase activity"/>
    <property type="evidence" value="ECO:0007669"/>
    <property type="project" value="UniProtKB-UniRule"/>
</dbReference>
<keyword evidence="3 12" id="KW-0808">Transferase</keyword>
<evidence type="ECO:0000256" key="8">
    <source>
        <dbReference type="ARBA" id="ARBA00022833"/>
    </source>
</evidence>
<keyword evidence="6 12" id="KW-0479">Metal-binding</keyword>
<dbReference type="InterPro" id="IPR019475">
    <property type="entry name" value="DNA_primase_DnaB-bd"/>
</dbReference>
<dbReference type="SUPFAM" id="SSF117023">
    <property type="entry name" value="DNA primase DnaG, C-terminal domain"/>
    <property type="match status" value="1"/>
</dbReference>
<evidence type="ECO:0000256" key="2">
    <source>
        <dbReference type="ARBA" id="ARBA00022515"/>
    </source>
</evidence>
<keyword evidence="8 12" id="KW-0862">Zinc</keyword>
<dbReference type="OrthoDB" id="9803773at2"/>
<name>A0A2N5X125_9GAMM</name>
<dbReference type="FunFam" id="3.90.980.10:FF:000001">
    <property type="entry name" value="DNA primase"/>
    <property type="match status" value="1"/>
</dbReference>
<comment type="catalytic activity">
    <reaction evidence="12">
        <text>ssDNA + n NTP = ssDNA/pppN(pN)n-1 hybrid + (n-1) diphosphate.</text>
        <dbReference type="EC" id="2.7.7.101"/>
    </reaction>
</comment>
<comment type="caution">
    <text evidence="17">The sequence shown here is derived from an EMBL/GenBank/DDBJ whole genome shotgun (WGS) entry which is preliminary data.</text>
</comment>
<dbReference type="PANTHER" id="PTHR30313">
    <property type="entry name" value="DNA PRIMASE"/>
    <property type="match status" value="1"/>
</dbReference>